<reference evidence="1" key="1">
    <citation type="submission" date="2019-12" db="EMBL/GenBank/DDBJ databases">
        <title>An insight into the sialome of adult female Ixodes ricinus ticks feeding for 6 days.</title>
        <authorList>
            <person name="Perner J."/>
            <person name="Ribeiro J.M.C."/>
        </authorList>
    </citation>
    <scope>NUCLEOTIDE SEQUENCE</scope>
    <source>
        <strain evidence="1">Semi-engorged</strain>
        <tissue evidence="1">Salivary glands</tissue>
    </source>
</reference>
<dbReference type="AlphaFoldDB" id="A0A6B0U4R4"/>
<dbReference type="EMBL" id="GIFC01001661">
    <property type="protein sequence ID" value="MXU83744.1"/>
    <property type="molecule type" value="Transcribed_RNA"/>
</dbReference>
<accession>A0A6B0U4R4</accession>
<sequence>MTRPLSWRNWTWTCATSTTRCGACCSPSPSWATSGTWSGTARTFGGPCWLCCSSLLSPFMDSFPWFRGSLQCGSSVH</sequence>
<evidence type="ECO:0000313" key="1">
    <source>
        <dbReference type="EMBL" id="MXU83744.1"/>
    </source>
</evidence>
<organism evidence="1">
    <name type="scientific">Ixodes ricinus</name>
    <name type="common">Common tick</name>
    <name type="synonym">Acarus ricinus</name>
    <dbReference type="NCBI Taxonomy" id="34613"/>
    <lineage>
        <taxon>Eukaryota</taxon>
        <taxon>Metazoa</taxon>
        <taxon>Ecdysozoa</taxon>
        <taxon>Arthropoda</taxon>
        <taxon>Chelicerata</taxon>
        <taxon>Arachnida</taxon>
        <taxon>Acari</taxon>
        <taxon>Parasitiformes</taxon>
        <taxon>Ixodida</taxon>
        <taxon>Ixodoidea</taxon>
        <taxon>Ixodidae</taxon>
        <taxon>Ixodinae</taxon>
        <taxon>Ixodes</taxon>
    </lineage>
</organism>
<name>A0A6B0U4R4_IXORI</name>
<proteinExistence type="predicted"/>
<protein>
    <submittedName>
        <fullName evidence="1">Uncharacterized protein</fullName>
    </submittedName>
</protein>